<dbReference type="AlphaFoldDB" id="A0A2K1E3Z1"/>
<name>A0A2K1E3Z1_9FLAO</name>
<protein>
    <submittedName>
        <fullName evidence="1">Uncharacterized protein</fullName>
    </submittedName>
</protein>
<evidence type="ECO:0000313" key="2">
    <source>
        <dbReference type="Proteomes" id="UP000236641"/>
    </source>
</evidence>
<evidence type="ECO:0000313" key="1">
    <source>
        <dbReference type="EMBL" id="PNQ74998.1"/>
    </source>
</evidence>
<proteinExistence type="predicted"/>
<dbReference type="EMBL" id="POWF01000001">
    <property type="protein sequence ID" value="PNQ74998.1"/>
    <property type="molecule type" value="Genomic_DNA"/>
</dbReference>
<keyword evidence="2" id="KW-1185">Reference proteome</keyword>
<dbReference type="Proteomes" id="UP000236641">
    <property type="component" value="Unassembled WGS sequence"/>
</dbReference>
<dbReference type="RefSeq" id="WP_103050849.1">
    <property type="nucleotide sequence ID" value="NZ_POWF01000001.1"/>
</dbReference>
<organism evidence="1 2">
    <name type="scientific">Hanstruepera neustonica</name>
    <dbReference type="NCBI Taxonomy" id="1445657"/>
    <lineage>
        <taxon>Bacteria</taxon>
        <taxon>Pseudomonadati</taxon>
        <taxon>Bacteroidota</taxon>
        <taxon>Flavobacteriia</taxon>
        <taxon>Flavobacteriales</taxon>
        <taxon>Flavobacteriaceae</taxon>
        <taxon>Hanstruepera</taxon>
    </lineage>
</organism>
<sequence length="92" mass="10700">MKTATIKPALLPRLYCSVFGHDFEVSRKVTGHVKEYTCSHCKKELTTNGNGNLTILTPKYREINSILEQMYTRRLMRLQNRQFLNSDLRIPA</sequence>
<comment type="caution">
    <text evidence="1">The sequence shown here is derived from an EMBL/GenBank/DDBJ whole genome shotgun (WGS) entry which is preliminary data.</text>
</comment>
<accession>A0A2K1E3Z1</accession>
<dbReference type="OrthoDB" id="1450221at2"/>
<reference evidence="1 2" key="1">
    <citation type="submission" date="2018-01" db="EMBL/GenBank/DDBJ databases">
        <title>The draft genome of Hanstruepera neustonica JCM19743.</title>
        <authorList>
            <person name="He R.-H."/>
            <person name="Du Z.-J."/>
        </authorList>
    </citation>
    <scope>NUCLEOTIDE SEQUENCE [LARGE SCALE GENOMIC DNA]</scope>
    <source>
        <strain evidence="1 2">JCM19743</strain>
    </source>
</reference>
<gene>
    <name evidence="1" type="ORF">C1T31_02355</name>
</gene>